<evidence type="ECO:0000313" key="2">
    <source>
        <dbReference type="Proteomes" id="UP000054485"/>
    </source>
</evidence>
<evidence type="ECO:0000313" key="1">
    <source>
        <dbReference type="EMBL" id="KIK42451.1"/>
    </source>
</evidence>
<accession>A0A0D0AKU4</accession>
<dbReference type="OrthoDB" id="2688793at2759"/>
<protein>
    <submittedName>
        <fullName evidence="1">Uncharacterized protein</fullName>
    </submittedName>
</protein>
<gene>
    <name evidence="1" type="ORF">CY34DRAFT_23982</name>
</gene>
<dbReference type="EMBL" id="KN835239">
    <property type="protein sequence ID" value="KIK42451.1"/>
    <property type="molecule type" value="Genomic_DNA"/>
</dbReference>
<dbReference type="STRING" id="930992.A0A0D0AKU4"/>
<dbReference type="HOGENOM" id="CLU_048314_0_1_1"/>
<reference evidence="2" key="2">
    <citation type="submission" date="2015-01" db="EMBL/GenBank/DDBJ databases">
        <title>Evolutionary Origins and Diversification of the Mycorrhizal Mutualists.</title>
        <authorList>
            <consortium name="DOE Joint Genome Institute"/>
            <consortium name="Mycorrhizal Genomics Consortium"/>
            <person name="Kohler A."/>
            <person name="Kuo A."/>
            <person name="Nagy L.G."/>
            <person name="Floudas D."/>
            <person name="Copeland A."/>
            <person name="Barry K.W."/>
            <person name="Cichocki N."/>
            <person name="Veneault-Fourrey C."/>
            <person name="LaButti K."/>
            <person name="Lindquist E.A."/>
            <person name="Lipzen A."/>
            <person name="Lundell T."/>
            <person name="Morin E."/>
            <person name="Murat C."/>
            <person name="Riley R."/>
            <person name="Ohm R."/>
            <person name="Sun H."/>
            <person name="Tunlid A."/>
            <person name="Henrissat B."/>
            <person name="Grigoriev I.V."/>
            <person name="Hibbett D.S."/>
            <person name="Martin F."/>
        </authorList>
    </citation>
    <scope>NUCLEOTIDE SEQUENCE [LARGE SCALE GENOMIC DNA]</scope>
    <source>
        <strain evidence="2">UH-Slu-Lm8-n1</strain>
    </source>
</reference>
<sequence>MGKLDHIPELTGPDTYFAWKREVTYALGIEDQWCHVMDTVDPDDVLGCASFKPIPADPCLPTAAESKAIREWLINDLKAKSIITHCHSTTVQQLISTHHSVTARGAWLILSSHFGQVDMGSQHVVRQSLYVLQMKDATDASNYVGQHCVLCEHLLHMGAVYTDAEAVFQLLRGLPKTGTWPQFKALITLTLPMHTSTSVSSFGSASVLTGSLCAPSSSTSPLPSASAFDACVARISAEAACLIDENILAGGAPGSEYANAATTPPSSTGAVNSITGLCKHRHNPDGVFCTTVGCNKGDHDHAHCYAKGGGMAGQAPWMKGKEKEMKTETAAAAVIPPPAPAATAPPATTITAFAGTLNAMDSFLTDLSCASIVEEPDVDTAVLSCIVAAGFNTILDSGTTTTLIQDRSYFWSYSTADAVTVRTANHSRDCVALLTIGGNRHRVRLLNCLHAPSAMLNLLSVGWMLSKGWDCVFRASPPRCELVYRGTELGAIPMANNLCYVNLEFLPVPQSCPSVTLTLPPSPPDLSAFTHITPTLDLWHT</sequence>
<name>A0A0D0AKU4_9AGAM</name>
<reference evidence="1 2" key="1">
    <citation type="submission" date="2014-04" db="EMBL/GenBank/DDBJ databases">
        <authorList>
            <consortium name="DOE Joint Genome Institute"/>
            <person name="Kuo A."/>
            <person name="Ruytinx J."/>
            <person name="Rineau F."/>
            <person name="Colpaert J."/>
            <person name="Kohler A."/>
            <person name="Nagy L.G."/>
            <person name="Floudas D."/>
            <person name="Copeland A."/>
            <person name="Barry K.W."/>
            <person name="Cichocki N."/>
            <person name="Veneault-Fourrey C."/>
            <person name="LaButti K."/>
            <person name="Lindquist E.A."/>
            <person name="Lipzen A."/>
            <person name="Lundell T."/>
            <person name="Morin E."/>
            <person name="Murat C."/>
            <person name="Sun H."/>
            <person name="Tunlid A."/>
            <person name="Henrissat B."/>
            <person name="Grigoriev I.V."/>
            <person name="Hibbett D.S."/>
            <person name="Martin F."/>
            <person name="Nordberg H.P."/>
            <person name="Cantor M.N."/>
            <person name="Hua S.X."/>
        </authorList>
    </citation>
    <scope>NUCLEOTIDE SEQUENCE [LARGE SCALE GENOMIC DNA]</scope>
    <source>
        <strain evidence="1 2">UH-Slu-Lm8-n1</strain>
    </source>
</reference>
<keyword evidence="2" id="KW-1185">Reference proteome</keyword>
<dbReference type="AlphaFoldDB" id="A0A0D0AKU4"/>
<dbReference type="Pfam" id="PF14223">
    <property type="entry name" value="Retrotran_gag_2"/>
    <property type="match status" value="1"/>
</dbReference>
<dbReference type="InParanoid" id="A0A0D0AKU4"/>
<organism evidence="1 2">
    <name type="scientific">Suillus luteus UH-Slu-Lm8-n1</name>
    <dbReference type="NCBI Taxonomy" id="930992"/>
    <lineage>
        <taxon>Eukaryota</taxon>
        <taxon>Fungi</taxon>
        <taxon>Dikarya</taxon>
        <taxon>Basidiomycota</taxon>
        <taxon>Agaricomycotina</taxon>
        <taxon>Agaricomycetes</taxon>
        <taxon>Agaricomycetidae</taxon>
        <taxon>Boletales</taxon>
        <taxon>Suillineae</taxon>
        <taxon>Suillaceae</taxon>
        <taxon>Suillus</taxon>
    </lineage>
</organism>
<dbReference type="Proteomes" id="UP000054485">
    <property type="component" value="Unassembled WGS sequence"/>
</dbReference>
<proteinExistence type="predicted"/>